<dbReference type="InterPro" id="IPR036291">
    <property type="entry name" value="NAD(P)-bd_dom_sf"/>
</dbReference>
<dbReference type="Pfam" id="PF02719">
    <property type="entry name" value="Polysacc_synt_2"/>
    <property type="match status" value="1"/>
</dbReference>
<dbReference type="InterPro" id="IPR003869">
    <property type="entry name" value="Polysac_CapD-like"/>
</dbReference>
<dbReference type="InterPro" id="IPR029063">
    <property type="entry name" value="SAM-dependent_MTases_sf"/>
</dbReference>
<protein>
    <submittedName>
        <fullName evidence="4">Polysaccharide biosynthesis protein</fullName>
    </submittedName>
</protein>
<comment type="similarity">
    <text evidence="1">Belongs to the polysaccharide synthase family.</text>
</comment>
<dbReference type="PANTHER" id="PTHR43318:SF1">
    <property type="entry name" value="POLYSACCHARIDE BIOSYNTHESIS PROTEIN EPSC-RELATED"/>
    <property type="match status" value="1"/>
</dbReference>
<feature type="domain" description="Polysaccharide biosynthesis protein CapD-like" evidence="3">
    <location>
        <begin position="287"/>
        <end position="583"/>
    </location>
</feature>
<feature type="transmembrane region" description="Helical" evidence="2">
    <location>
        <begin position="81"/>
        <end position="101"/>
    </location>
</feature>
<evidence type="ECO:0000313" key="4">
    <source>
        <dbReference type="EMBL" id="MFD2731540.1"/>
    </source>
</evidence>
<dbReference type="PANTHER" id="PTHR43318">
    <property type="entry name" value="UDP-N-ACETYLGLUCOSAMINE 4,6-DEHYDRATASE"/>
    <property type="match status" value="1"/>
</dbReference>
<evidence type="ECO:0000256" key="1">
    <source>
        <dbReference type="ARBA" id="ARBA00007430"/>
    </source>
</evidence>
<comment type="caution">
    <text evidence="4">The sequence shown here is derived from an EMBL/GenBank/DDBJ whole genome shotgun (WGS) entry which is preliminary data.</text>
</comment>
<evidence type="ECO:0000259" key="3">
    <source>
        <dbReference type="Pfam" id="PF02719"/>
    </source>
</evidence>
<gene>
    <name evidence="4" type="ORF">ACFSSE_07465</name>
</gene>
<reference evidence="5" key="1">
    <citation type="journal article" date="2019" name="Int. J. Syst. Evol. Microbiol.">
        <title>The Global Catalogue of Microorganisms (GCM) 10K type strain sequencing project: providing services to taxonomists for standard genome sequencing and annotation.</title>
        <authorList>
            <consortium name="The Broad Institute Genomics Platform"/>
            <consortium name="The Broad Institute Genome Sequencing Center for Infectious Disease"/>
            <person name="Wu L."/>
            <person name="Ma J."/>
        </authorList>
    </citation>
    <scope>NUCLEOTIDE SEQUENCE [LARGE SCALE GENOMIC DNA]</scope>
    <source>
        <strain evidence="5">KCTC 42456</strain>
    </source>
</reference>
<organism evidence="4 5">
    <name type="scientific">Pedobacter alpinus</name>
    <dbReference type="NCBI Taxonomy" id="1590643"/>
    <lineage>
        <taxon>Bacteria</taxon>
        <taxon>Pseudomonadati</taxon>
        <taxon>Bacteroidota</taxon>
        <taxon>Sphingobacteriia</taxon>
        <taxon>Sphingobacteriales</taxon>
        <taxon>Sphingobacteriaceae</taxon>
        <taxon>Pedobacter</taxon>
    </lineage>
</organism>
<feature type="transmembrane region" description="Helical" evidence="2">
    <location>
        <begin position="51"/>
        <end position="69"/>
    </location>
</feature>
<dbReference type="Proteomes" id="UP001597546">
    <property type="component" value="Unassembled WGS sequence"/>
</dbReference>
<dbReference type="Gene3D" id="3.40.50.720">
    <property type="entry name" value="NAD(P)-binding Rossmann-like Domain"/>
    <property type="match status" value="2"/>
</dbReference>
<keyword evidence="2" id="KW-0472">Membrane</keyword>
<proteinExistence type="inferred from homology"/>
<name>A0ABW5TSR2_9SPHI</name>
<dbReference type="SUPFAM" id="SSF53335">
    <property type="entry name" value="S-adenosyl-L-methionine-dependent methyltransferases"/>
    <property type="match status" value="1"/>
</dbReference>
<evidence type="ECO:0000256" key="2">
    <source>
        <dbReference type="SAM" id="Phobius"/>
    </source>
</evidence>
<keyword evidence="2" id="KW-0812">Transmembrane</keyword>
<dbReference type="CDD" id="cd05237">
    <property type="entry name" value="UDP_invert_4-6DH_SDR_e"/>
    <property type="match status" value="1"/>
</dbReference>
<dbReference type="Pfam" id="PF13727">
    <property type="entry name" value="CoA_binding_3"/>
    <property type="match status" value="1"/>
</dbReference>
<dbReference type="InterPro" id="IPR051203">
    <property type="entry name" value="Polysaccharide_Synthase-Rel"/>
</dbReference>
<accession>A0ABW5TSR2</accession>
<dbReference type="EMBL" id="JBHULV010000023">
    <property type="protein sequence ID" value="MFD2731540.1"/>
    <property type="molecule type" value="Genomic_DNA"/>
</dbReference>
<feature type="transmembrane region" description="Helical" evidence="2">
    <location>
        <begin position="12"/>
        <end position="31"/>
    </location>
</feature>
<keyword evidence="5" id="KW-1185">Reference proteome</keyword>
<evidence type="ECO:0000313" key="5">
    <source>
        <dbReference type="Proteomes" id="UP001597546"/>
    </source>
</evidence>
<feature type="transmembrane region" description="Helical" evidence="2">
    <location>
        <begin position="107"/>
        <end position="131"/>
    </location>
</feature>
<sequence>MFKKINIVPRWLIFCIDLIFCGFALLLSYLLRYNFEASAIDFNELSRNTLIFMGINCIVFFNVKTYAGIVRYTSAQDSFRILFSISVSNAFFILANLFLLSFDKPQIIPNVVVIITGLSSFVLLITYRVLVKYFFMYIKNMKLDKRRVIIYGVGETGVAIKRTLDSDPSVNMSVVAFVDDDVRKKGKVVDSVKIFHTDELQRIIEIENIDDLIFSSQNLTSARKNRAVDICLDNNVKVLNVPPLNTWVNGTFSPTQIKTLKIEDLLERKTIVIEEDVLEQQIKGKRVLVTGAAGSIGSEIVRQLIKFKPQLIVLNDMAESALHELQLELQDNNISQNFIAFIGDVRNRTRMEFMFETFKPHYVYHAAAYKHVPMMENNPSEAICTNVGGTKLIADLSVKYKVDKFVMVSTDKAVNPTNVMGASKRIAEIYVQSFYNYIEKQNVLAKNGAVIKTKFITTRFGNVLGSNGSVIPRFKEQIQKGGPITVTHPDITRYFMTIPEACRLVLEAGSMGNGGEIYIFDMGQSVKIVELAKKMIRLSGLIPNQDIKIEFTGLRPGEKLYEELLNDLENNLPTHHEKIMVAKVMVYDYEDVKRKVDTLIDTACYYNDKEVVRQMKAIVPEYKSNNSIYEELDKQEPLAV</sequence>
<dbReference type="SUPFAM" id="SSF51735">
    <property type="entry name" value="NAD(P)-binding Rossmann-fold domains"/>
    <property type="match status" value="1"/>
</dbReference>
<dbReference type="RefSeq" id="WP_379043092.1">
    <property type="nucleotide sequence ID" value="NZ_JBHSKW010000028.1"/>
</dbReference>
<keyword evidence="2" id="KW-1133">Transmembrane helix</keyword>